<dbReference type="InterPro" id="IPR011911">
    <property type="entry name" value="GlrX_YruB"/>
</dbReference>
<sequence>MLPVTVYTTTTCPFCKMAKQFFSENNVAFIEKDVTSDLAVQQEMIAKSGQMAVPVIIVGEQVLVGFNEAKLQELLEKT</sequence>
<organism evidence="2 3">
    <name type="scientific">Candidatus Uhrbacteria bacterium CG10_big_fil_rev_8_21_14_0_10_48_11</name>
    <dbReference type="NCBI Taxonomy" id="1975037"/>
    <lineage>
        <taxon>Bacteria</taxon>
        <taxon>Candidatus Uhriibacteriota</taxon>
    </lineage>
</organism>
<dbReference type="NCBIfam" id="TIGR02196">
    <property type="entry name" value="GlrX_YruB"/>
    <property type="match status" value="1"/>
</dbReference>
<dbReference type="CDD" id="cd02976">
    <property type="entry name" value="NrdH"/>
    <property type="match status" value="1"/>
</dbReference>
<reference evidence="2 3" key="1">
    <citation type="submission" date="2017-09" db="EMBL/GenBank/DDBJ databases">
        <title>Depth-based differentiation of microbial function through sediment-hosted aquifers and enrichment of novel symbionts in the deep terrestrial subsurface.</title>
        <authorList>
            <person name="Probst A.J."/>
            <person name="Ladd B."/>
            <person name="Jarett J.K."/>
            <person name="Geller-Mcgrath D.E."/>
            <person name="Sieber C.M."/>
            <person name="Emerson J.B."/>
            <person name="Anantharaman K."/>
            <person name="Thomas B.C."/>
            <person name="Malmstrom R."/>
            <person name="Stieglmeier M."/>
            <person name="Klingl A."/>
            <person name="Woyke T."/>
            <person name="Ryan C.M."/>
            <person name="Banfield J.F."/>
        </authorList>
    </citation>
    <scope>NUCLEOTIDE SEQUENCE [LARGE SCALE GENOMIC DNA]</scope>
    <source>
        <strain evidence="2">CG10_big_fil_rev_8_21_14_0_10_48_11</strain>
    </source>
</reference>
<evidence type="ECO:0000313" key="3">
    <source>
        <dbReference type="Proteomes" id="UP000231152"/>
    </source>
</evidence>
<dbReference type="InterPro" id="IPR036249">
    <property type="entry name" value="Thioredoxin-like_sf"/>
</dbReference>
<dbReference type="EMBL" id="PFET01000003">
    <property type="protein sequence ID" value="PJE76206.1"/>
    <property type="molecule type" value="Genomic_DNA"/>
</dbReference>
<dbReference type="AlphaFoldDB" id="A0A2M8LFQ5"/>
<dbReference type="Gene3D" id="3.40.30.10">
    <property type="entry name" value="Glutaredoxin"/>
    <property type="match status" value="1"/>
</dbReference>
<dbReference type="PANTHER" id="PTHR34386">
    <property type="entry name" value="GLUTAREDOXIN"/>
    <property type="match status" value="1"/>
</dbReference>
<dbReference type="InterPro" id="IPR014025">
    <property type="entry name" value="Glutaredoxin_subgr"/>
</dbReference>
<dbReference type="PANTHER" id="PTHR34386:SF1">
    <property type="entry name" value="GLUTAREDOXIN-LIKE PROTEIN NRDH"/>
    <property type="match status" value="1"/>
</dbReference>
<gene>
    <name evidence="2" type="ORF">COV04_00775</name>
</gene>
<dbReference type="SUPFAM" id="SSF52833">
    <property type="entry name" value="Thioredoxin-like"/>
    <property type="match status" value="1"/>
</dbReference>
<dbReference type="InterPro" id="IPR002109">
    <property type="entry name" value="Glutaredoxin"/>
</dbReference>
<dbReference type="PROSITE" id="PS51354">
    <property type="entry name" value="GLUTAREDOXIN_2"/>
    <property type="match status" value="1"/>
</dbReference>
<feature type="domain" description="Glutaredoxin" evidence="1">
    <location>
        <begin position="4"/>
        <end position="62"/>
    </location>
</feature>
<name>A0A2M8LFQ5_9BACT</name>
<dbReference type="InterPro" id="IPR051548">
    <property type="entry name" value="Grx-like_ET"/>
</dbReference>
<dbReference type="Pfam" id="PF00462">
    <property type="entry name" value="Glutaredoxin"/>
    <property type="match status" value="1"/>
</dbReference>
<dbReference type="GO" id="GO:0045454">
    <property type="term" value="P:cell redox homeostasis"/>
    <property type="evidence" value="ECO:0007669"/>
    <property type="project" value="TreeGrafter"/>
</dbReference>
<dbReference type="PRINTS" id="PR00160">
    <property type="entry name" value="GLUTAREDOXIN"/>
</dbReference>
<protein>
    <submittedName>
        <fullName evidence="2">NrdH-redoxin</fullName>
    </submittedName>
</protein>
<evidence type="ECO:0000259" key="1">
    <source>
        <dbReference type="Pfam" id="PF00462"/>
    </source>
</evidence>
<dbReference type="GO" id="GO:0009055">
    <property type="term" value="F:electron transfer activity"/>
    <property type="evidence" value="ECO:0007669"/>
    <property type="project" value="TreeGrafter"/>
</dbReference>
<evidence type="ECO:0000313" key="2">
    <source>
        <dbReference type="EMBL" id="PJE76206.1"/>
    </source>
</evidence>
<comment type="caution">
    <text evidence="2">The sequence shown here is derived from an EMBL/GenBank/DDBJ whole genome shotgun (WGS) entry which is preliminary data.</text>
</comment>
<proteinExistence type="predicted"/>
<dbReference type="Proteomes" id="UP000231152">
    <property type="component" value="Unassembled WGS sequence"/>
</dbReference>
<accession>A0A2M8LFQ5</accession>